<dbReference type="CDD" id="cd00833">
    <property type="entry name" value="PKS"/>
    <property type="match status" value="3"/>
</dbReference>
<dbReference type="InterPro" id="IPR049552">
    <property type="entry name" value="PKS_DH_N"/>
</dbReference>
<dbReference type="InterPro" id="IPR014031">
    <property type="entry name" value="Ketoacyl_synth_C"/>
</dbReference>
<evidence type="ECO:0000313" key="13">
    <source>
        <dbReference type="EMBL" id="AAC46024.1"/>
    </source>
</evidence>
<dbReference type="SMART" id="SM01294">
    <property type="entry name" value="PKS_PP_betabranch"/>
    <property type="match status" value="1"/>
</dbReference>
<gene>
    <name evidence="13" type="primary">nidA1</name>
</gene>
<evidence type="ECO:0000256" key="3">
    <source>
        <dbReference type="ARBA" id="ARBA00022553"/>
    </source>
</evidence>
<dbReference type="InterPro" id="IPR036736">
    <property type="entry name" value="ACP-like_sf"/>
</dbReference>
<dbReference type="InterPro" id="IPR049551">
    <property type="entry name" value="PKS_DH_C"/>
</dbReference>
<dbReference type="KEGG" id="ag:AAC46024"/>
<dbReference type="InterPro" id="IPR006162">
    <property type="entry name" value="Ppantetheine_attach_site"/>
</dbReference>
<dbReference type="Pfam" id="PF00109">
    <property type="entry name" value="ketoacyl-synt"/>
    <property type="match status" value="3"/>
</dbReference>
<dbReference type="Pfam" id="PF08659">
    <property type="entry name" value="KR"/>
    <property type="match status" value="2"/>
</dbReference>
<dbReference type="InterPro" id="IPR055123">
    <property type="entry name" value="SpnB-like_Rossmann"/>
</dbReference>
<evidence type="ECO:0000259" key="10">
    <source>
        <dbReference type="PROSITE" id="PS50075"/>
    </source>
</evidence>
<dbReference type="PROSITE" id="PS00606">
    <property type="entry name" value="KS3_1"/>
    <property type="match status" value="2"/>
</dbReference>
<dbReference type="GO" id="GO:0004315">
    <property type="term" value="F:3-oxoacyl-[acyl-carrier-protein] synthase activity"/>
    <property type="evidence" value="ECO:0007669"/>
    <property type="project" value="InterPro"/>
</dbReference>
<dbReference type="GO" id="GO:0031177">
    <property type="term" value="F:phosphopantetheine binding"/>
    <property type="evidence" value="ECO:0007669"/>
    <property type="project" value="InterPro"/>
</dbReference>
<evidence type="ECO:0000256" key="5">
    <source>
        <dbReference type="ARBA" id="ARBA00023194"/>
    </source>
</evidence>
<dbReference type="PANTHER" id="PTHR43775">
    <property type="entry name" value="FATTY ACID SYNTHASE"/>
    <property type="match status" value="1"/>
</dbReference>
<protein>
    <submittedName>
        <fullName evidence="13">Polyketide synthase modules 1 and 2</fullName>
    </submittedName>
</protein>
<evidence type="ECO:0000256" key="6">
    <source>
        <dbReference type="ARBA" id="ARBA00023268"/>
    </source>
</evidence>
<dbReference type="PROSITE" id="PS52004">
    <property type="entry name" value="KS3_2"/>
    <property type="match status" value="3"/>
</dbReference>
<dbReference type="EMBL" id="AF016585">
    <property type="protein sequence ID" value="AAC46024.1"/>
    <property type="molecule type" value="Genomic_DNA"/>
</dbReference>
<reference evidence="13" key="1">
    <citation type="journal article" date="1997" name="J. Bacteriol.">
        <title>Identification and characterization of the niddamycin polyketide synthase genes from Streptomyces caelestis.</title>
        <authorList>
            <person name="Kakavas S.J."/>
            <person name="Katz L."/>
            <person name="Stassi D."/>
        </authorList>
    </citation>
    <scope>NUCLEOTIDE SEQUENCE</scope>
    <source>
        <strain evidence="13">NRRL-2821</strain>
    </source>
</reference>
<dbReference type="Pfam" id="PF00550">
    <property type="entry name" value="PP-binding"/>
    <property type="match status" value="3"/>
</dbReference>
<dbReference type="CDD" id="cd08956">
    <property type="entry name" value="KR_3_FAS_SDR_x"/>
    <property type="match status" value="1"/>
</dbReference>
<dbReference type="Pfam" id="PF14765">
    <property type="entry name" value="PS-DH"/>
    <property type="match status" value="1"/>
</dbReference>
<dbReference type="PANTHER" id="PTHR43775:SF51">
    <property type="entry name" value="INACTIVE PHENOLPHTHIOCEROL SYNTHESIS POLYKETIDE SYNTHASE TYPE I PKS1-RELATED"/>
    <property type="match status" value="1"/>
</dbReference>
<dbReference type="SUPFAM" id="SSF51735">
    <property type="entry name" value="NAD(P)-binding Rossmann-fold domains"/>
    <property type="match status" value="4"/>
</dbReference>
<dbReference type="SMART" id="SM00826">
    <property type="entry name" value="PKS_DH"/>
    <property type="match status" value="1"/>
</dbReference>
<feature type="domain" description="Carrier" evidence="10">
    <location>
        <begin position="904"/>
        <end position="982"/>
    </location>
</feature>
<dbReference type="SUPFAM" id="SSF55048">
    <property type="entry name" value="Probable ACP-binding domain of malonyl-CoA ACP transacylase"/>
    <property type="match status" value="3"/>
</dbReference>
<dbReference type="Pfam" id="PF22953">
    <property type="entry name" value="SpnB_Rossmann"/>
    <property type="match status" value="1"/>
</dbReference>
<feature type="region of interest" description="Disordered" evidence="9">
    <location>
        <begin position="1"/>
        <end position="20"/>
    </location>
</feature>
<feature type="domain" description="Ketosynthase family 3 (KS3)" evidence="11">
    <location>
        <begin position="1006"/>
        <end position="1432"/>
    </location>
</feature>
<dbReference type="InterPro" id="IPR057326">
    <property type="entry name" value="KR_dom"/>
</dbReference>
<comment type="pathway">
    <text evidence="1">Antibiotic biosynthesis.</text>
</comment>
<evidence type="ECO:0000256" key="9">
    <source>
        <dbReference type="SAM" id="MobiDB-lite"/>
    </source>
</evidence>
<dbReference type="FunFam" id="3.40.47.10:FF:000019">
    <property type="entry name" value="Polyketide synthase type I"/>
    <property type="match status" value="2"/>
</dbReference>
<name>O30764_9ACTN</name>
<dbReference type="InterPro" id="IPR032821">
    <property type="entry name" value="PKS_assoc"/>
</dbReference>
<dbReference type="Gene3D" id="3.40.366.10">
    <property type="entry name" value="Malonyl-Coenzyme A Acyl Carrier Protein, domain 2"/>
    <property type="match status" value="3"/>
</dbReference>
<feature type="region of interest" description="N-terminal hotdog fold" evidence="8">
    <location>
        <begin position="3354"/>
        <end position="3478"/>
    </location>
</feature>
<dbReference type="PROSITE" id="PS50075">
    <property type="entry name" value="CARRIER"/>
    <property type="match status" value="3"/>
</dbReference>
<evidence type="ECO:0000256" key="2">
    <source>
        <dbReference type="ARBA" id="ARBA00022450"/>
    </source>
</evidence>
<proteinExistence type="predicted"/>
<dbReference type="InterPro" id="IPR013968">
    <property type="entry name" value="PKS_KR"/>
</dbReference>
<evidence type="ECO:0000256" key="8">
    <source>
        <dbReference type="PROSITE-ProRule" id="PRU01363"/>
    </source>
</evidence>
<feature type="region of interest" description="C-terminal hotdog fold" evidence="8">
    <location>
        <begin position="3496"/>
        <end position="3645"/>
    </location>
</feature>
<dbReference type="InterPro" id="IPR016039">
    <property type="entry name" value="Thiolase-like"/>
</dbReference>
<dbReference type="InterPro" id="IPR049900">
    <property type="entry name" value="PKS_mFAS_DH"/>
</dbReference>
<dbReference type="FunFam" id="3.40.366.10:FF:000002">
    <property type="entry name" value="Probable polyketide synthase 2"/>
    <property type="match status" value="3"/>
</dbReference>
<accession>O30764</accession>
<evidence type="ECO:0000256" key="1">
    <source>
        <dbReference type="ARBA" id="ARBA00004792"/>
    </source>
</evidence>
<feature type="region of interest" description="Disordered" evidence="9">
    <location>
        <begin position="4106"/>
        <end position="4145"/>
    </location>
</feature>
<dbReference type="InterPro" id="IPR042104">
    <property type="entry name" value="PKS_dehydratase_sf"/>
</dbReference>
<dbReference type="PROSITE" id="PS52019">
    <property type="entry name" value="PKS_MFAS_DH"/>
    <property type="match status" value="1"/>
</dbReference>
<keyword evidence="3" id="KW-0597">Phosphoprotein</keyword>
<evidence type="ECO:0000256" key="4">
    <source>
        <dbReference type="ARBA" id="ARBA00022679"/>
    </source>
</evidence>
<dbReference type="InterPro" id="IPR014030">
    <property type="entry name" value="Ketoacyl_synth_N"/>
</dbReference>
<keyword evidence="5" id="KW-0045">Antibiotic biosynthesis</keyword>
<dbReference type="Gene3D" id="3.40.47.10">
    <property type="match status" value="3"/>
</dbReference>
<dbReference type="SMART" id="SM00823">
    <property type="entry name" value="PKS_PP"/>
    <property type="match status" value="3"/>
</dbReference>
<dbReference type="Gene3D" id="1.10.1200.10">
    <property type="entry name" value="ACP-like"/>
    <property type="match status" value="3"/>
</dbReference>
<keyword evidence="4" id="KW-0808">Transferase</keyword>
<keyword evidence="6" id="KW-0511">Multifunctional enzyme</keyword>
<dbReference type="GO" id="GO:0004312">
    <property type="term" value="F:fatty acid synthase activity"/>
    <property type="evidence" value="ECO:0007669"/>
    <property type="project" value="TreeGrafter"/>
</dbReference>
<dbReference type="SUPFAM" id="SSF52151">
    <property type="entry name" value="FabD/lysophospholipase-like"/>
    <property type="match status" value="3"/>
</dbReference>
<feature type="domain" description="Ketosynthase family 3 (KS3)" evidence="11">
    <location>
        <begin position="2466"/>
        <end position="2892"/>
    </location>
</feature>
<dbReference type="Gene3D" id="3.40.50.720">
    <property type="entry name" value="NAD(P)-binding Rossmann-like Domain"/>
    <property type="match status" value="2"/>
</dbReference>
<dbReference type="GO" id="GO:0006633">
    <property type="term" value="P:fatty acid biosynthetic process"/>
    <property type="evidence" value="ECO:0007669"/>
    <property type="project" value="InterPro"/>
</dbReference>
<keyword evidence="2" id="KW-0596">Phosphopantetheine</keyword>
<dbReference type="InterPro" id="IPR014043">
    <property type="entry name" value="Acyl_transferase_dom"/>
</dbReference>
<feature type="domain" description="Carrier" evidence="10">
    <location>
        <begin position="4158"/>
        <end position="4233"/>
    </location>
</feature>
<dbReference type="SUPFAM" id="SSF47336">
    <property type="entry name" value="ACP-like"/>
    <property type="match status" value="3"/>
</dbReference>
<dbReference type="Pfam" id="PF21089">
    <property type="entry name" value="PKS_DH_N"/>
    <property type="match status" value="1"/>
</dbReference>
<dbReference type="InterPro" id="IPR016036">
    <property type="entry name" value="Malonyl_transacylase_ACP-bd"/>
</dbReference>
<dbReference type="InterPro" id="IPR001227">
    <property type="entry name" value="Ac_transferase_dom_sf"/>
</dbReference>
<evidence type="ECO:0000259" key="11">
    <source>
        <dbReference type="PROSITE" id="PS52004"/>
    </source>
</evidence>
<dbReference type="Gene3D" id="3.10.129.110">
    <property type="entry name" value="Polyketide synthase dehydratase"/>
    <property type="match status" value="1"/>
</dbReference>
<dbReference type="FunFam" id="1.10.1200.10:FF:000007">
    <property type="entry name" value="Probable polyketide synthase pks17"/>
    <property type="match status" value="2"/>
</dbReference>
<dbReference type="CDD" id="cd08952">
    <property type="entry name" value="KR_1_SDR_x"/>
    <property type="match status" value="1"/>
</dbReference>
<evidence type="ECO:0000259" key="12">
    <source>
        <dbReference type="PROSITE" id="PS52019"/>
    </source>
</evidence>
<organism evidence="13">
    <name type="scientific">Streptomyces caelestis</name>
    <dbReference type="NCBI Taxonomy" id="36816"/>
    <lineage>
        <taxon>Bacteria</taxon>
        <taxon>Bacillati</taxon>
        <taxon>Actinomycetota</taxon>
        <taxon>Actinomycetes</taxon>
        <taxon>Kitasatosporales</taxon>
        <taxon>Streptomycetaceae</taxon>
        <taxon>Streptomyces</taxon>
    </lineage>
</organism>
<dbReference type="InterPro" id="IPR018201">
    <property type="entry name" value="Ketoacyl_synth_AS"/>
</dbReference>
<dbReference type="InterPro" id="IPR036291">
    <property type="entry name" value="NAD(P)-bd_dom_sf"/>
</dbReference>
<keyword evidence="7" id="KW-0012">Acyltransferase</keyword>
<dbReference type="InterPro" id="IPR020841">
    <property type="entry name" value="PKS_Beta-ketoAc_synthase_dom"/>
</dbReference>
<feature type="region of interest" description="Disordered" evidence="9">
    <location>
        <begin position="4319"/>
        <end position="4340"/>
    </location>
</feature>
<dbReference type="InterPro" id="IPR020806">
    <property type="entry name" value="PKS_PP-bd"/>
</dbReference>
<dbReference type="InterPro" id="IPR009081">
    <property type="entry name" value="PP-bd_ACP"/>
</dbReference>
<dbReference type="SMART" id="SM00825">
    <property type="entry name" value="PKS_KS"/>
    <property type="match status" value="3"/>
</dbReference>
<dbReference type="GO" id="GO:0033068">
    <property type="term" value="P:macrolide biosynthetic process"/>
    <property type="evidence" value="ECO:0007669"/>
    <property type="project" value="UniProtKB-ARBA"/>
</dbReference>
<reference evidence="13" key="2">
    <citation type="submission" date="1997-07" db="EMBL/GenBank/DDBJ databases">
        <authorList>
            <person name="Kakavas S."/>
            <person name="Stassi D."/>
        </authorList>
    </citation>
    <scope>NUCLEOTIDE SEQUENCE</scope>
    <source>
        <strain evidence="13">NRRL-2821</strain>
    </source>
</reference>
<dbReference type="PROSITE" id="PS00012">
    <property type="entry name" value="PHOSPHOPANTETHEINE"/>
    <property type="match status" value="1"/>
</dbReference>
<feature type="domain" description="PKS/mFAS DH" evidence="12">
    <location>
        <begin position="3354"/>
        <end position="3645"/>
    </location>
</feature>
<feature type="domain" description="Ketosynthase family 3 (KS3)" evidence="11">
    <location>
        <begin position="22"/>
        <end position="428"/>
    </location>
</feature>
<dbReference type="Pfam" id="PF02801">
    <property type="entry name" value="Ketoacyl-synt_C"/>
    <property type="match status" value="3"/>
</dbReference>
<feature type="active site" description="Proton acceptor; for dehydratase activity" evidence="8">
    <location>
        <position position="3386"/>
    </location>
</feature>
<sequence>MAGHGDATAQKAQDAEKSEDGSDAIAVIGMSCRFPGAPGTAEFWQLLSSGADAVVTAADGRRRGTIDAPADFDAAFFGMSPREAAATDPQQRLVLELGWEALEDAGIVPESLRGEAASVFVGAMNDDYATLLHRAGAPTDTYTATGLQHSMIANRLSYFLGLRGPSLVVDTGQSSSLVAVALAVESLRGGTSGIALAGGVNLVLAEEGSAAMERVGALSPDGRCHTFDARANGYVRGEGGAIVVLKPLADALADGDRVYCVVRGVATGNDGGGPGLTVPDRAGQEAVLRAACDQAGVRPADVRFVELHGTGTPAGDPVEAEALGAVYGTGRPANEPLLVGSVKTNIGHLEGAAGIAGFVKAALCLHERALPASLNFETPNPAIPLERLRLKVQTAHAALQPGTGGGPLLAGVSAFGMGGTNCHVVLEETPGGRQPAETGQADACLFSASPMLLLSARSEQALRAQAARLREHLEDSGADPLDIAYSLATTRTRFEHRAAVPCGDPDRLSSALAALAAGQTPRGVRIGSTDADGRLALLFTGQGAQHPGMGQELYTTDPHFAAALDEVCEELQRCGTQNLREVMFTPDQPDLLDRTEYTQPALFALQTALYRTLTARGTQAHLVLGHSVGEITAAHIAGVLDLPDAARLITARAHVMGQLPHGGAMLSVQAAEHDLDQLAHTHGVEIAAVNGPTHCVLSGPRTALEETAQHLREQNVRHTWLKVSHAFHSALMDPMLGAFRDTLNTLNYQPPTIPLISNLTGQIADPNHLCTPDYWIDHARHTVRFADAVQTAHHQGTTTYLEIGPHPTLTTLLHHTLDNPTTIPTLHRERPEPETLTQAIAAVGVRTDGIDWAVLCGASRPRRVELPTYAFQRRTHWAPGLTPNHAPADRPAAEPQRAMAVGPVSREALVRLVGETTASVLGLDGPDEVALDRPFTSQGLDSMTAVELAGLLGTAAGVALDPTLVYELPTPRAVADHLAKTLLGESAADADQEVNGRTGEAEAKAGDPIAVIGIGCRFPGGVATPDDLWELVASGTDAISTFPTDRGWDLDGLYDPDPSTPGKSYVRHGGFLHDAAQFDAEFFGISPREATAMDPQQRLLLETSWEALERAGVVPESLRGGRTGVFVGTTAPEYGPRLHEGTDGYEGFLLTGTTASVASGRIAYALGTRGPALTVDTACSSSLVALHLAVQSLRRGECDLALAGGTTVMSGPGMFVEFSRQRGLAPDGRCKAFSADADGTAWAEGVGMLLVERLSDAERLGHRVLAVVRGTAVNQDGASNGLTAPSGPAQQQVIRDALSDAGLSADDIDAVEAHGTGTALGDPIEAGALLATYGHPKRQTPVWLGSLKSNIGHTQAAAGIAGIIKMVQALRHDTLPRTLHADHPSSKVDWDAGPLQLLTDARPWPADPDRPRRAGISAFGVSGTNAHVVLEEPPAPEEAPARTQAPPPVIAWPLSAHTPTALRAQAARLDSWLHHTQADPQDIAHALATTRTHFKHRAVITGRTRTELHTKLHTLDAIQGTAHPHPRLTLLFTGQGAQHRGMGQELYATDPHFAAALDEVCEELQRCGTQNLREVMFTPDQPDLLDRTEYTQPALFALQTALYRTLTARGTQAHLVLGHSVGEITAAHIAGVLDLPDAARLITARAHLMGQLPHGGAMLSVQAAEHDLDQLAHTHGVEIAAVNGPTHCVLSGPRTALEETAQQLHQQGIRHTWLKVSHAFHSALMDPMLGAFRDTLNTLNYQPPTIPLISNLTGQIADPNHLCTPDYWIDHARHTVRFADAVQTAHDQRTTTYLEIGAHPTLTTLLHHTLDNPTTIPTLHREHPEPETLTTALATLHTTGHTTTLHTTSPQTHHLDLPTYPFQRDRYWMEPVRVAQVSGQPGADRLRYRVVWEAAPEDHTVPSAERWLLLGGSDPADAGILVGVEEQLVGHGAAVQRLDIPAPAGRRLLPSCSELPVRGPSHTGEFCGSRLRSPRVAEAVALLQALGDAGADAPLWIATRGAVAAQAGEAPSVGGAQLWGLGQVAGLELADRWGGLVDLPADPAPAALRGLARVLVSNAPDNQVAIRASGVFVRRVVPAPGRPVRNDWAPSGTVLITGGTGALGSQVARRLALAGAPHLLLAGRRGNSGAAELVDELTALGAEVTVAACDAADRDALVSLLATIPEHRPLTAVLHAAGVLDDGVLDGLTPERIDAVLRAKATAARHLDELTADLDLDAFVLFSSIVGVWGNGGQATYAAANAALDALAHGRRARGQRATSIAWGPWAGSGMAAGDGAKSLARDGIDVLEPEEALDLLEQAVRSDETTLLVADVDWETFLSSSASRRFQLPLFGRIPAARAVAVSGADGSPDDVPVWLSPQLSAAERQLRLLDLVRTEAASVLRHGSATAVDAETAFRAGGFDSLTLVELRNRLASATGLRLSNTLLFDHPTPAAVAEYLGEQLLGTEPSAAASHGDAGARTVVASDEPVAVVGMACRYPGGVATPDDLWELVASGTDAISTFPTDRGWDLDGLYDPDPSTPGKSYVRHGGFLHDAAQFDAEFFGISPREATAMDPQQRLLLETSWEALEHAGIAPHTLRTTRTGVFTGASQQEYGTQSREAADKYGGHLLTGTLASVMSGRVAYTLGLQGPALTVDTACSSSLVALHLAVQSLRRGECDLALAGGSTVMSTPTVFVEFSRQRGLAPDGRCKPFADTADGTAWAEGVGVLLVERLSDAERLGHRVLAVVRGTAVNQDGASNGLTAPSGPAQQQVIRDALSDAGLSADDIDAVEAHGTGTPLGDPIEAEALLATYGHPERQTPVWLGSLKSNIGHSQAAAGIAGIIKMIQAMHHGTLPRTLHVDAPTSQVDWEAGSLQLLAEARPWPADPDRPRRAGISAFGVSGTNAHVVLEEPPAPEEAPARTQAPPPVIAWPLSAHTPTALRAQAARLDSWLHHTQADPQDIAHALATTCTHFKHRAVITGRTRTELHTKLHTLDAIQGTAHPHPRLTLLFTGQGAQHPGMGQELYTTDPHFAAALDEICEELQRCGTQNLREVMFTPDQPDLLDRTEYTQPALFALQTALYRTLTAHGTQAHLVLGHSVGEITAAHIAGVLDLPDAARLITARAHLMGQLPHDGAMLSVQAAEHDLDQLAHTHGVEIAAVNGPTHCVLSGPRTALEETAQHLREQNVRHTWLKVSHAFHSALMDPMLGAFRDTLNTLNYQPPTIPLISNLTGQIADPNHLCTPDYWIDHARHTVRFADAVQTAHDQRTTTYLEIGPHPTLTTLLHHTLDNPTTIPTLHREHPEPETLTTALATLHTTGHTTTPHPSHIPAQRVSLPAYPFQRRAYWMPNSAAHIGRSDAEAATRLGLARQDHPFLTGATSIVGSGATLLTGRVSLAAHPWLADHTVAGAVLFPGTAFADLLLHVAEETGSGTVEELTLHVPLVLPAQGAVQLQVLVEAPDERGRRAATVAARPEEETGAEWTTHAAGVLAGAEPAAPAVDWADWAAGAWPPPGAEAVDVDELYAEFAAAGYDYGPAFTGLTGAWRRGEEVFADVRLPEAVAGSGEEERRFGVHPALFDAALHPWRVGGPWQESGPDADGGQSTLLPFSWQGLTLYGTGAEQVRVRLAPSDGGAFSVRAADPAGHPVLALDALVLRRVPSSTPGALPAAPMYHIDWQPVDSTSLVDTRRYAVVGADADETAEVLRAFLPDAHTTAHADLAALRAAPDAVAPTPGPALVVALIPGSPPPAPEATSAPDPVRATLAHGLSLVQALIEDERLTTGTTLAVVTRGAVEATQTDVPDLAGAALWGLVRSAQSEYPGRFRLIDVDDSPESRAALATALASDEPQLALRAGVMLAPALTPAEAAGSPAPADAAPTAHGMDGTVLLTGCTGALGRRVAVHLARRHGVRRMLLVSRSGPNAPESAALERELTELGVHTSFVSCDLADPADVRKAVAGVPSDHPLTGVVHTAGVLDDGALARLTPERIDTVLRAKADAVRHLHEATLGHPLRAFVLFSAAAGLLGRPGQASYAAANAVLDAFARLRRAEGLPAVSLAWGLWDEREGMAGGLDATALRRLRRDGILPMPADQALELLDQALTTYRDGPALLVPLLLDSTALRRTAGENGPASVPPLLRSLVPSHPRRHRTTTATSVRDESGPGPSARLAALPAKERMTVLLDTVSEQVAGVLGHASAAEIDPERPFHEIGFDSLATLELRNRLGRLVGLRLPSTLAFDHPTPRKVAEWINAELPAANPALGTSAEDPVLTGIDQMARAIALMDAEDGRRADVRQRLVGLLTALDRPASGADSTRAAATTVADRLDEATDDEIFAFLDEQLEEQPDEPLGAPLDERLDEQP</sequence>
<dbReference type="Pfam" id="PF00698">
    <property type="entry name" value="Acyl_transf_1"/>
    <property type="match status" value="3"/>
</dbReference>
<dbReference type="Pfam" id="PF16197">
    <property type="entry name" value="KAsynt_C_assoc"/>
    <property type="match status" value="3"/>
</dbReference>
<dbReference type="InterPro" id="IPR020807">
    <property type="entry name" value="PKS_DH"/>
</dbReference>
<dbReference type="SMART" id="SM00822">
    <property type="entry name" value="PKS_KR"/>
    <property type="match status" value="2"/>
</dbReference>
<feature type="active site" description="Proton donor; for dehydratase activity" evidence="8">
    <location>
        <position position="3560"/>
    </location>
</feature>
<dbReference type="InterPro" id="IPR016035">
    <property type="entry name" value="Acyl_Trfase/lysoPLipase"/>
</dbReference>
<evidence type="ECO:0000256" key="7">
    <source>
        <dbReference type="ARBA" id="ARBA00023315"/>
    </source>
</evidence>
<feature type="domain" description="Carrier" evidence="10">
    <location>
        <begin position="2368"/>
        <end position="2443"/>
    </location>
</feature>
<dbReference type="InterPro" id="IPR050091">
    <property type="entry name" value="PKS_NRPS_Biosynth_Enz"/>
</dbReference>
<dbReference type="SUPFAM" id="SSF53901">
    <property type="entry name" value="Thiolase-like"/>
    <property type="match status" value="3"/>
</dbReference>
<dbReference type="Gene3D" id="3.30.70.3290">
    <property type="match status" value="3"/>
</dbReference>
<dbReference type="SMART" id="SM00827">
    <property type="entry name" value="PKS_AT"/>
    <property type="match status" value="3"/>
</dbReference>